<dbReference type="PANTHER" id="PTHR30055:SF238">
    <property type="entry name" value="MYCOFACTOCIN BIOSYNTHESIS TRANSCRIPTIONAL REGULATOR MFTR-RELATED"/>
    <property type="match status" value="1"/>
</dbReference>
<feature type="domain" description="HTH tetR-type" evidence="5">
    <location>
        <begin position="6"/>
        <end position="66"/>
    </location>
</feature>
<comment type="caution">
    <text evidence="6">The sequence shown here is derived from an EMBL/GenBank/DDBJ whole genome shotgun (WGS) entry which is preliminary data.</text>
</comment>
<evidence type="ECO:0000256" key="2">
    <source>
        <dbReference type="ARBA" id="ARBA00023125"/>
    </source>
</evidence>
<dbReference type="InterPro" id="IPR050109">
    <property type="entry name" value="HTH-type_TetR-like_transc_reg"/>
</dbReference>
<dbReference type="SUPFAM" id="SSF46689">
    <property type="entry name" value="Homeodomain-like"/>
    <property type="match status" value="1"/>
</dbReference>
<dbReference type="Proteomes" id="UP000287830">
    <property type="component" value="Unassembled WGS sequence"/>
</dbReference>
<dbReference type="Gene3D" id="1.10.357.10">
    <property type="entry name" value="Tetracycline Repressor, domain 2"/>
    <property type="match status" value="1"/>
</dbReference>
<dbReference type="GO" id="GO:0000976">
    <property type="term" value="F:transcription cis-regulatory region binding"/>
    <property type="evidence" value="ECO:0007669"/>
    <property type="project" value="TreeGrafter"/>
</dbReference>
<evidence type="ECO:0000256" key="3">
    <source>
        <dbReference type="ARBA" id="ARBA00023163"/>
    </source>
</evidence>
<reference evidence="6 7" key="1">
    <citation type="submission" date="2018-11" db="EMBL/GenBank/DDBJ databases">
        <title>Whole genome sequence of Streptomyces chrestomyceticus NBRC 13444(T).</title>
        <authorList>
            <person name="Komaki H."/>
            <person name="Tamura T."/>
        </authorList>
    </citation>
    <scope>NUCLEOTIDE SEQUENCE [LARGE SCALE GENOMIC DNA]</scope>
    <source>
        <strain evidence="6 7">NBRC 13444</strain>
    </source>
</reference>
<dbReference type="GeneID" id="95619513"/>
<dbReference type="InterPro" id="IPR009057">
    <property type="entry name" value="Homeodomain-like_sf"/>
</dbReference>
<gene>
    <name evidence="6" type="ORF">OEIGOIKO_00435</name>
</gene>
<evidence type="ECO:0000256" key="4">
    <source>
        <dbReference type="PROSITE-ProRule" id="PRU00335"/>
    </source>
</evidence>
<dbReference type="GO" id="GO:0003700">
    <property type="term" value="F:DNA-binding transcription factor activity"/>
    <property type="evidence" value="ECO:0007669"/>
    <property type="project" value="TreeGrafter"/>
</dbReference>
<dbReference type="PRINTS" id="PR00455">
    <property type="entry name" value="HTHTETR"/>
</dbReference>
<keyword evidence="1" id="KW-0805">Transcription regulation</keyword>
<accession>A0A7U9KQI0</accession>
<dbReference type="Pfam" id="PF00440">
    <property type="entry name" value="TetR_N"/>
    <property type="match status" value="1"/>
</dbReference>
<evidence type="ECO:0000259" key="5">
    <source>
        <dbReference type="PROSITE" id="PS50977"/>
    </source>
</evidence>
<keyword evidence="2 4" id="KW-0238">DNA-binding</keyword>
<dbReference type="AlphaFoldDB" id="A0A7U9KQI0"/>
<evidence type="ECO:0000313" key="6">
    <source>
        <dbReference type="EMBL" id="GCD32718.1"/>
    </source>
</evidence>
<proteinExistence type="predicted"/>
<dbReference type="PANTHER" id="PTHR30055">
    <property type="entry name" value="HTH-TYPE TRANSCRIPTIONAL REGULATOR RUTR"/>
    <property type="match status" value="1"/>
</dbReference>
<name>A0A7U9KQI0_9ACTN</name>
<dbReference type="PROSITE" id="PS50977">
    <property type="entry name" value="HTH_TETR_2"/>
    <property type="match status" value="1"/>
</dbReference>
<dbReference type="RefSeq" id="WP_125043319.1">
    <property type="nucleotide sequence ID" value="NZ_BHZC01000001.1"/>
</dbReference>
<protein>
    <submittedName>
        <fullName evidence="6">TetR family transcriptional regulator</fullName>
    </submittedName>
</protein>
<evidence type="ECO:0000313" key="7">
    <source>
        <dbReference type="Proteomes" id="UP000287830"/>
    </source>
</evidence>
<evidence type="ECO:0000256" key="1">
    <source>
        <dbReference type="ARBA" id="ARBA00023015"/>
    </source>
</evidence>
<keyword evidence="3" id="KW-0804">Transcription</keyword>
<feature type="DNA-binding region" description="H-T-H motif" evidence="4">
    <location>
        <begin position="29"/>
        <end position="48"/>
    </location>
</feature>
<dbReference type="EMBL" id="BHZC01000001">
    <property type="protein sequence ID" value="GCD32718.1"/>
    <property type="molecule type" value="Genomic_DNA"/>
</dbReference>
<sequence length="195" mass="21325">MTRWQPDAPGRLAAAALDLFEENGYENTTVIEIAERAGLTKSTFFRHFPDKREVLFGRGTVAALLVEGIDSAPPAAGPLDTVADALDALGRTFFTADRREFSRRRQAVLNAHTELREREALKRIDLTAAMIEALNRRGVPILTARVAAKLGALAWEIAFDQWIGTGNKEDFGPLARQALAEVRAAGPVSETRIVS</sequence>
<dbReference type="InterPro" id="IPR001647">
    <property type="entry name" value="HTH_TetR"/>
</dbReference>
<dbReference type="OrthoDB" id="4746440at2"/>
<organism evidence="6 7">
    <name type="scientific">Streptomyces chrestomyceticus JCM 4735</name>
    <dbReference type="NCBI Taxonomy" id="1306181"/>
    <lineage>
        <taxon>Bacteria</taxon>
        <taxon>Bacillati</taxon>
        <taxon>Actinomycetota</taxon>
        <taxon>Actinomycetes</taxon>
        <taxon>Kitasatosporales</taxon>
        <taxon>Streptomycetaceae</taxon>
        <taxon>Streptomyces</taxon>
    </lineage>
</organism>